<evidence type="ECO:0000256" key="1">
    <source>
        <dbReference type="ARBA" id="ARBA00009497"/>
    </source>
</evidence>
<protein>
    <submittedName>
        <fullName evidence="4">DNA starvation/stationary phase protection protein</fullName>
    </submittedName>
</protein>
<dbReference type="CDD" id="cd01043">
    <property type="entry name" value="DPS"/>
    <property type="match status" value="1"/>
</dbReference>
<dbReference type="InterPro" id="IPR023188">
    <property type="entry name" value="DPS_DNA-bd_CS"/>
</dbReference>
<dbReference type="AlphaFoldDB" id="A0A1X1X6C2"/>
<dbReference type="PIRSF" id="PIRSF005900">
    <property type="entry name" value="Dps"/>
    <property type="match status" value="1"/>
</dbReference>
<accession>A0A1X1X6C2</accession>
<keyword evidence="5" id="KW-1185">Reference proteome</keyword>
<dbReference type="Proteomes" id="UP000193928">
    <property type="component" value="Unassembled WGS sequence"/>
</dbReference>
<dbReference type="EMBL" id="LQOY01000032">
    <property type="protein sequence ID" value="ORV94359.1"/>
    <property type="molecule type" value="Genomic_DNA"/>
</dbReference>
<feature type="domain" description="Ferritin/DPS" evidence="3">
    <location>
        <begin position="26"/>
        <end position="164"/>
    </location>
</feature>
<sequence length="166" mass="18047">MTTSVSANRRNARDVKAFQAPANLFANLQKVLVDLIELHLQGKQAHWNVVGTNFRDLHLQLDSLVDVAREASDTIAERMRALNAVPDGRSDTVVASTTVPAAPPGLVHVTDTVAVITTRIYAVVATLRAVHDDVDDADPTTADLLHAIIDDLEKEAWLLKAEIETP</sequence>
<dbReference type="SUPFAM" id="SSF47240">
    <property type="entry name" value="Ferritin-like"/>
    <property type="match status" value="1"/>
</dbReference>
<reference evidence="4 5" key="1">
    <citation type="submission" date="2016-01" db="EMBL/GenBank/DDBJ databases">
        <title>The new phylogeny of the genus Mycobacterium.</title>
        <authorList>
            <person name="Tarcisio F."/>
            <person name="Conor M."/>
            <person name="Antonella G."/>
            <person name="Elisabetta G."/>
            <person name="Giulia F.S."/>
            <person name="Sara T."/>
            <person name="Anna F."/>
            <person name="Clotilde B."/>
            <person name="Roberto B."/>
            <person name="Veronica D.S."/>
            <person name="Fabio R."/>
            <person name="Monica P."/>
            <person name="Olivier J."/>
            <person name="Enrico T."/>
            <person name="Nicola S."/>
        </authorList>
    </citation>
    <scope>NUCLEOTIDE SEQUENCE [LARGE SCALE GENOMIC DNA]</scope>
    <source>
        <strain evidence="4 5">DSM 44160</strain>
    </source>
</reference>
<proteinExistence type="inferred from homology"/>
<evidence type="ECO:0000259" key="3">
    <source>
        <dbReference type="Pfam" id="PF00210"/>
    </source>
</evidence>
<name>A0A1X1X6C2_MYCGO</name>
<dbReference type="RefSeq" id="WP_069433841.1">
    <property type="nucleotide sequence ID" value="NZ_JACKSU010000019.1"/>
</dbReference>
<dbReference type="Pfam" id="PF00210">
    <property type="entry name" value="Ferritin"/>
    <property type="match status" value="1"/>
</dbReference>
<evidence type="ECO:0000256" key="2">
    <source>
        <dbReference type="RuleBase" id="RU003875"/>
    </source>
</evidence>
<dbReference type="GO" id="GO:0016722">
    <property type="term" value="F:oxidoreductase activity, acting on metal ions"/>
    <property type="evidence" value="ECO:0007669"/>
    <property type="project" value="InterPro"/>
</dbReference>
<dbReference type="PANTHER" id="PTHR42932">
    <property type="entry name" value="GENERAL STRESS PROTEIN 20U"/>
    <property type="match status" value="1"/>
</dbReference>
<dbReference type="InterPro" id="IPR002177">
    <property type="entry name" value="DPS_DNA-bd"/>
</dbReference>
<evidence type="ECO:0000313" key="5">
    <source>
        <dbReference type="Proteomes" id="UP000193928"/>
    </source>
</evidence>
<dbReference type="PRINTS" id="PR01346">
    <property type="entry name" value="HELNAPAPROT"/>
</dbReference>
<dbReference type="InterPro" id="IPR008331">
    <property type="entry name" value="Ferritin_DPS_dom"/>
</dbReference>
<dbReference type="GO" id="GO:0008199">
    <property type="term" value="F:ferric iron binding"/>
    <property type="evidence" value="ECO:0007669"/>
    <property type="project" value="InterPro"/>
</dbReference>
<dbReference type="Gene3D" id="1.20.1260.10">
    <property type="match status" value="1"/>
</dbReference>
<dbReference type="PANTHER" id="PTHR42932:SF2">
    <property type="entry name" value="DNA PROTECTION DURING STARVATION PROTEIN 1"/>
    <property type="match status" value="1"/>
</dbReference>
<organism evidence="4 5">
    <name type="scientific">Mycobacterium gordonae</name>
    <dbReference type="NCBI Taxonomy" id="1778"/>
    <lineage>
        <taxon>Bacteria</taxon>
        <taxon>Bacillati</taxon>
        <taxon>Actinomycetota</taxon>
        <taxon>Actinomycetes</taxon>
        <taxon>Mycobacteriales</taxon>
        <taxon>Mycobacteriaceae</taxon>
        <taxon>Mycobacterium</taxon>
    </lineage>
</organism>
<comment type="caution">
    <text evidence="4">The sequence shown here is derived from an EMBL/GenBank/DDBJ whole genome shotgun (WGS) entry which is preliminary data.</text>
</comment>
<dbReference type="InterPro" id="IPR009078">
    <property type="entry name" value="Ferritin-like_SF"/>
</dbReference>
<gene>
    <name evidence="4" type="ORF">AWC08_16915</name>
</gene>
<comment type="similarity">
    <text evidence="1 2">Belongs to the Dps family.</text>
</comment>
<evidence type="ECO:0000313" key="4">
    <source>
        <dbReference type="EMBL" id="ORV94359.1"/>
    </source>
</evidence>
<dbReference type="PROSITE" id="PS00818">
    <property type="entry name" value="DPS_1"/>
    <property type="match status" value="1"/>
</dbReference>
<dbReference type="InterPro" id="IPR012347">
    <property type="entry name" value="Ferritin-like"/>
</dbReference>